<keyword evidence="3" id="KW-0732">Signal</keyword>
<dbReference type="PANTHER" id="PTHR45712">
    <property type="entry name" value="AGAP008170-PA"/>
    <property type="match status" value="1"/>
</dbReference>
<evidence type="ECO:0000313" key="5">
    <source>
        <dbReference type="Proteomes" id="UP001168821"/>
    </source>
</evidence>
<dbReference type="Gene3D" id="3.80.10.10">
    <property type="entry name" value="Ribonuclease Inhibitor"/>
    <property type="match status" value="2"/>
</dbReference>
<dbReference type="Pfam" id="PF13306">
    <property type="entry name" value="LRR_5"/>
    <property type="match status" value="1"/>
</dbReference>
<accession>A0AA38M7E5</accession>
<dbReference type="PANTHER" id="PTHR45712:SF28">
    <property type="entry name" value="LEUCINE-RICH REPEAT-CONTAINING PROTEIN 70-LIKE"/>
    <property type="match status" value="1"/>
</dbReference>
<dbReference type="InterPro" id="IPR003591">
    <property type="entry name" value="Leu-rich_rpt_typical-subtyp"/>
</dbReference>
<keyword evidence="5" id="KW-1185">Reference proteome</keyword>
<proteinExistence type="predicted"/>
<feature type="signal peptide" evidence="3">
    <location>
        <begin position="1"/>
        <end position="16"/>
    </location>
</feature>
<gene>
    <name evidence="4" type="ORF">Zmor_022973</name>
</gene>
<evidence type="ECO:0000256" key="2">
    <source>
        <dbReference type="ARBA" id="ARBA00022737"/>
    </source>
</evidence>
<dbReference type="GO" id="GO:0005615">
    <property type="term" value="C:extracellular space"/>
    <property type="evidence" value="ECO:0007669"/>
    <property type="project" value="TreeGrafter"/>
</dbReference>
<organism evidence="4 5">
    <name type="scientific">Zophobas morio</name>
    <dbReference type="NCBI Taxonomy" id="2755281"/>
    <lineage>
        <taxon>Eukaryota</taxon>
        <taxon>Metazoa</taxon>
        <taxon>Ecdysozoa</taxon>
        <taxon>Arthropoda</taxon>
        <taxon>Hexapoda</taxon>
        <taxon>Insecta</taxon>
        <taxon>Pterygota</taxon>
        <taxon>Neoptera</taxon>
        <taxon>Endopterygota</taxon>
        <taxon>Coleoptera</taxon>
        <taxon>Polyphaga</taxon>
        <taxon>Cucujiformia</taxon>
        <taxon>Tenebrionidae</taxon>
        <taxon>Zophobas</taxon>
    </lineage>
</organism>
<evidence type="ECO:0000256" key="1">
    <source>
        <dbReference type="ARBA" id="ARBA00022614"/>
    </source>
</evidence>
<dbReference type="Proteomes" id="UP001168821">
    <property type="component" value="Unassembled WGS sequence"/>
</dbReference>
<dbReference type="EMBL" id="JALNTZ010000007">
    <property type="protein sequence ID" value="KAJ3645307.1"/>
    <property type="molecule type" value="Genomic_DNA"/>
</dbReference>
<sequence length="300" mass="34156">MLTPIIFVVLCSPISGNLIKYEVTYLDPELKENLSGNVISVVNNIFKVTVLENLPELRSGMLNITDLHYFTVNNVNLQSMETGVFDNQNISHITLAGNKLTKIQSKIFDSLSTETLNLSGNQIDFIEEGAFRNMLRLCDLILSRNKLTRISSSYFDNTPNIIVFDISFNQITKIGEGCFSFLAEDYLIINIGNNAVEEIHPRGFENLNITELVLSHNLIRNVPEELVTKNKITILQMDYNQIRDFPDTFYAEMNSTIEALMISFNPLKCEVVEKIMEFSEKIIGPFCFSDEDCFETCQEN</sequence>
<dbReference type="AlphaFoldDB" id="A0AA38M7E5"/>
<dbReference type="SMART" id="SM00369">
    <property type="entry name" value="LRR_TYP"/>
    <property type="match status" value="4"/>
</dbReference>
<keyword evidence="2" id="KW-0677">Repeat</keyword>
<evidence type="ECO:0000313" key="4">
    <source>
        <dbReference type="EMBL" id="KAJ3645307.1"/>
    </source>
</evidence>
<dbReference type="SUPFAM" id="SSF52058">
    <property type="entry name" value="L domain-like"/>
    <property type="match status" value="1"/>
</dbReference>
<keyword evidence="1" id="KW-0433">Leucine-rich repeat</keyword>
<dbReference type="InterPro" id="IPR050333">
    <property type="entry name" value="SLRP"/>
</dbReference>
<name>A0AA38M7E5_9CUCU</name>
<protein>
    <submittedName>
        <fullName evidence="4">Uncharacterized protein</fullName>
    </submittedName>
</protein>
<evidence type="ECO:0000256" key="3">
    <source>
        <dbReference type="SAM" id="SignalP"/>
    </source>
</evidence>
<dbReference type="InterPro" id="IPR032675">
    <property type="entry name" value="LRR_dom_sf"/>
</dbReference>
<reference evidence="4" key="1">
    <citation type="journal article" date="2023" name="G3 (Bethesda)">
        <title>Whole genome assemblies of Zophobas morio and Tenebrio molitor.</title>
        <authorList>
            <person name="Kaur S."/>
            <person name="Stinson S.A."/>
            <person name="diCenzo G.C."/>
        </authorList>
    </citation>
    <scope>NUCLEOTIDE SEQUENCE</scope>
    <source>
        <strain evidence="4">QUZm001</strain>
    </source>
</reference>
<dbReference type="InterPro" id="IPR026906">
    <property type="entry name" value="LRR_5"/>
</dbReference>
<comment type="caution">
    <text evidence="4">The sequence shown here is derived from an EMBL/GenBank/DDBJ whole genome shotgun (WGS) entry which is preliminary data.</text>
</comment>
<feature type="chain" id="PRO_5041404336" evidence="3">
    <location>
        <begin position="17"/>
        <end position="300"/>
    </location>
</feature>